<evidence type="ECO:0000313" key="8">
    <source>
        <dbReference type="Proteomes" id="UP000434044"/>
    </source>
</evidence>
<dbReference type="PANTHER" id="PTHR23407:SF1">
    <property type="entry name" value="5-FORMYLTETRAHYDROFOLATE CYCLO-LIGASE"/>
    <property type="match status" value="1"/>
</dbReference>
<evidence type="ECO:0000256" key="2">
    <source>
        <dbReference type="ARBA" id="ARBA00022741"/>
    </source>
</evidence>
<reference evidence="7 8" key="1">
    <citation type="submission" date="2019-11" db="EMBL/GenBank/DDBJ databases">
        <title>Whole-genome sequence of the anaerobic purple sulfur bacterium Allochromatium palmeri DSM 15591.</title>
        <authorList>
            <person name="Kyndt J.A."/>
            <person name="Meyer T.E."/>
        </authorList>
    </citation>
    <scope>NUCLEOTIDE SEQUENCE [LARGE SCALE GENOMIC DNA]</scope>
    <source>
        <strain evidence="7 8">DSM 15591</strain>
    </source>
</reference>
<dbReference type="PIRSF" id="PIRSF006806">
    <property type="entry name" value="FTHF_cligase"/>
    <property type="match status" value="1"/>
</dbReference>
<keyword evidence="5" id="KW-0479">Metal-binding</keyword>
<dbReference type="InterPro" id="IPR024185">
    <property type="entry name" value="FTHF_cligase-like_sf"/>
</dbReference>
<sequence>MSSLAPLRKRLRAARGALDARAQRRHAERLARRLTRRADVLRARRIALYWPTDGEIDPRLLMRRALTRTKRFYLPVLSPLKKRKTGGQLWFARYRIGDRLRPNRFGIPEPIGRGRHLIQPRRLDLMILPLVGFDAQGHRLGMGGGFYDRTLAYRQRHSQWRRPRLIGVAHDCQRLDQIEPRPWDIPLDAILTESRLYNEKPEDNP</sequence>
<gene>
    <name evidence="7" type="ORF">GJ668_04195</name>
</gene>
<dbReference type="Gene3D" id="3.40.50.10420">
    <property type="entry name" value="NagB/RpiA/CoA transferase-like"/>
    <property type="match status" value="1"/>
</dbReference>
<dbReference type="PANTHER" id="PTHR23407">
    <property type="entry name" value="ATPASE INHIBITOR/5-FORMYLTETRAHYDROFOLATE CYCLO-LIGASE"/>
    <property type="match status" value="1"/>
</dbReference>
<comment type="catalytic activity">
    <reaction evidence="5">
        <text>(6S)-5-formyl-5,6,7,8-tetrahydrofolate + ATP = (6R)-5,10-methenyltetrahydrofolate + ADP + phosphate</text>
        <dbReference type="Rhea" id="RHEA:10488"/>
        <dbReference type="ChEBI" id="CHEBI:30616"/>
        <dbReference type="ChEBI" id="CHEBI:43474"/>
        <dbReference type="ChEBI" id="CHEBI:57455"/>
        <dbReference type="ChEBI" id="CHEBI:57457"/>
        <dbReference type="ChEBI" id="CHEBI:456216"/>
        <dbReference type="EC" id="6.3.3.2"/>
    </reaction>
</comment>
<evidence type="ECO:0000256" key="4">
    <source>
        <dbReference type="PIRSR" id="PIRSR006806-1"/>
    </source>
</evidence>
<dbReference type="Pfam" id="PF01812">
    <property type="entry name" value="5-FTHF_cyc-lig"/>
    <property type="match status" value="1"/>
</dbReference>
<organism evidence="7 8">
    <name type="scientific">Allochromatium palmeri</name>
    <dbReference type="NCBI Taxonomy" id="231048"/>
    <lineage>
        <taxon>Bacteria</taxon>
        <taxon>Pseudomonadati</taxon>
        <taxon>Pseudomonadota</taxon>
        <taxon>Gammaproteobacteria</taxon>
        <taxon>Chromatiales</taxon>
        <taxon>Chromatiaceae</taxon>
        <taxon>Allochromatium</taxon>
    </lineage>
</organism>
<dbReference type="GO" id="GO:0046872">
    <property type="term" value="F:metal ion binding"/>
    <property type="evidence" value="ECO:0007669"/>
    <property type="project" value="UniProtKB-KW"/>
</dbReference>
<dbReference type="OrthoDB" id="9801938at2"/>
<dbReference type="GO" id="GO:0005524">
    <property type="term" value="F:ATP binding"/>
    <property type="evidence" value="ECO:0007669"/>
    <property type="project" value="UniProtKB-KW"/>
</dbReference>
<feature type="coiled-coil region" evidence="6">
    <location>
        <begin position="17"/>
        <end position="44"/>
    </location>
</feature>
<evidence type="ECO:0000256" key="5">
    <source>
        <dbReference type="RuleBase" id="RU361279"/>
    </source>
</evidence>
<dbReference type="GO" id="GO:0009396">
    <property type="term" value="P:folic acid-containing compound biosynthetic process"/>
    <property type="evidence" value="ECO:0007669"/>
    <property type="project" value="TreeGrafter"/>
</dbReference>
<comment type="similarity">
    <text evidence="1 5">Belongs to the 5-formyltetrahydrofolate cyclo-ligase family.</text>
</comment>
<accession>A0A6N8ECF5</accession>
<evidence type="ECO:0000256" key="1">
    <source>
        <dbReference type="ARBA" id="ARBA00010638"/>
    </source>
</evidence>
<comment type="caution">
    <text evidence="7">The sequence shown here is derived from an EMBL/GenBank/DDBJ whole genome shotgun (WGS) entry which is preliminary data.</text>
</comment>
<dbReference type="InterPro" id="IPR002698">
    <property type="entry name" value="FTHF_cligase"/>
</dbReference>
<evidence type="ECO:0000256" key="6">
    <source>
        <dbReference type="SAM" id="Coils"/>
    </source>
</evidence>
<feature type="binding site" evidence="4">
    <location>
        <position position="55"/>
    </location>
    <ligand>
        <name>substrate</name>
    </ligand>
</feature>
<dbReference type="GO" id="GO:0035999">
    <property type="term" value="P:tetrahydrofolate interconversion"/>
    <property type="evidence" value="ECO:0007669"/>
    <property type="project" value="TreeGrafter"/>
</dbReference>
<dbReference type="RefSeq" id="WP_155448861.1">
    <property type="nucleotide sequence ID" value="NZ_WNKT01000005.1"/>
</dbReference>
<evidence type="ECO:0000313" key="7">
    <source>
        <dbReference type="EMBL" id="MTW20296.1"/>
    </source>
</evidence>
<dbReference type="AlphaFoldDB" id="A0A6N8ECF5"/>
<protein>
    <recommendedName>
        <fullName evidence="5">5-formyltetrahydrofolate cyclo-ligase</fullName>
        <ecNumber evidence="5">6.3.3.2</ecNumber>
    </recommendedName>
</protein>
<keyword evidence="8" id="KW-1185">Reference proteome</keyword>
<comment type="cofactor">
    <cofactor evidence="5">
        <name>Mg(2+)</name>
        <dbReference type="ChEBI" id="CHEBI:18420"/>
    </cofactor>
</comment>
<dbReference type="EC" id="6.3.3.2" evidence="5"/>
<proteinExistence type="inferred from homology"/>
<keyword evidence="2 4" id="KW-0547">Nucleotide-binding</keyword>
<evidence type="ECO:0000256" key="3">
    <source>
        <dbReference type="ARBA" id="ARBA00022840"/>
    </source>
</evidence>
<keyword evidence="5" id="KW-0460">Magnesium</keyword>
<keyword evidence="6" id="KW-0175">Coiled coil</keyword>
<feature type="binding site" evidence="4">
    <location>
        <begin position="139"/>
        <end position="147"/>
    </location>
    <ligand>
        <name>ATP</name>
        <dbReference type="ChEBI" id="CHEBI:30616"/>
    </ligand>
</feature>
<dbReference type="GO" id="GO:0030272">
    <property type="term" value="F:5-formyltetrahydrofolate cyclo-ligase activity"/>
    <property type="evidence" value="ECO:0007669"/>
    <property type="project" value="UniProtKB-EC"/>
</dbReference>
<dbReference type="Proteomes" id="UP000434044">
    <property type="component" value="Unassembled WGS sequence"/>
</dbReference>
<keyword evidence="7" id="KW-0436">Ligase</keyword>
<dbReference type="EMBL" id="WNKT01000005">
    <property type="protein sequence ID" value="MTW20296.1"/>
    <property type="molecule type" value="Genomic_DNA"/>
</dbReference>
<dbReference type="NCBIfam" id="TIGR02727">
    <property type="entry name" value="MTHFS_bact"/>
    <property type="match status" value="1"/>
</dbReference>
<dbReference type="SUPFAM" id="SSF100950">
    <property type="entry name" value="NagB/RpiA/CoA transferase-like"/>
    <property type="match status" value="1"/>
</dbReference>
<name>A0A6N8ECF5_9GAMM</name>
<dbReference type="InterPro" id="IPR037171">
    <property type="entry name" value="NagB/RpiA_transferase-like"/>
</dbReference>
<keyword evidence="3 4" id="KW-0067">ATP-binding</keyword>